<keyword evidence="1" id="KW-0812">Transmembrane</keyword>
<evidence type="ECO:0000259" key="2">
    <source>
        <dbReference type="Pfam" id="PF01471"/>
    </source>
</evidence>
<feature type="domain" description="Peptidoglycan binding-like" evidence="2">
    <location>
        <begin position="120"/>
        <end position="167"/>
    </location>
</feature>
<protein>
    <submittedName>
        <fullName evidence="3">Peptidoglycan-binding protein</fullName>
    </submittedName>
</protein>
<evidence type="ECO:0000313" key="3">
    <source>
        <dbReference type="EMBL" id="GIH19179.1"/>
    </source>
</evidence>
<reference evidence="3" key="1">
    <citation type="submission" date="2021-01" db="EMBL/GenBank/DDBJ databases">
        <title>Whole genome shotgun sequence of Rugosimonospora africana NBRC 104875.</title>
        <authorList>
            <person name="Komaki H."/>
            <person name="Tamura T."/>
        </authorList>
    </citation>
    <scope>NUCLEOTIDE SEQUENCE</scope>
    <source>
        <strain evidence="3">NBRC 104875</strain>
    </source>
</reference>
<keyword evidence="4" id="KW-1185">Reference proteome</keyword>
<dbReference type="InterPro" id="IPR036366">
    <property type="entry name" value="PGBDSf"/>
</dbReference>
<name>A0A8J3VUS8_9ACTN</name>
<dbReference type="AlphaFoldDB" id="A0A8J3VUS8"/>
<dbReference type="EMBL" id="BONZ01000077">
    <property type="protein sequence ID" value="GIH19179.1"/>
    <property type="molecule type" value="Genomic_DNA"/>
</dbReference>
<accession>A0A8J3VUS8</accession>
<sequence length="356" mass="36055">MADWRRGGYAALGVLAVAGTGWFALHRAAPRVPASGLSATGLATVVRTDVTVRDLVGGTLGYSDQGVVVAATSGTLTWIPAVGTMVAADQRLYEVDGRPVRLWTGARPAWRDFAPGMADGPDVRQLERCLAALGYGAGLTVDDHFSAATGTAIRRWQHAHGLPRTGVIRLGEVVFRPAPVRVGTVPAALGAPVSPGTPILTVTATTTAVTVDLDPDKQGAVHPGDRVSVSLPGTAGTAGGRVATVGAAVPSGTDAAGGSAPVGTTVVIPVVIRLDSPAGAGIGPVQVAITTAQDRGVLAIPIDALLGAPGGGFEVAVHDRCRRRLVGVRTELFDESDGLVEIEGLPEGTPVEVPAS</sequence>
<dbReference type="RefSeq" id="WP_203922648.1">
    <property type="nucleotide sequence ID" value="NZ_BONZ01000077.1"/>
</dbReference>
<gene>
    <name evidence="3" type="ORF">Raf01_73510</name>
</gene>
<keyword evidence="1" id="KW-0472">Membrane</keyword>
<dbReference type="InterPro" id="IPR002477">
    <property type="entry name" value="Peptidoglycan-bd-like"/>
</dbReference>
<dbReference type="InterPro" id="IPR036365">
    <property type="entry name" value="PGBD-like_sf"/>
</dbReference>
<evidence type="ECO:0000256" key="1">
    <source>
        <dbReference type="SAM" id="Phobius"/>
    </source>
</evidence>
<dbReference type="Gene3D" id="1.10.101.10">
    <property type="entry name" value="PGBD-like superfamily/PGBD"/>
    <property type="match status" value="1"/>
</dbReference>
<proteinExistence type="predicted"/>
<organism evidence="3 4">
    <name type="scientific">Rugosimonospora africana</name>
    <dbReference type="NCBI Taxonomy" id="556532"/>
    <lineage>
        <taxon>Bacteria</taxon>
        <taxon>Bacillati</taxon>
        <taxon>Actinomycetota</taxon>
        <taxon>Actinomycetes</taxon>
        <taxon>Micromonosporales</taxon>
        <taxon>Micromonosporaceae</taxon>
        <taxon>Rugosimonospora</taxon>
    </lineage>
</organism>
<feature type="transmembrane region" description="Helical" evidence="1">
    <location>
        <begin position="7"/>
        <end position="25"/>
    </location>
</feature>
<keyword evidence="1" id="KW-1133">Transmembrane helix</keyword>
<dbReference type="Proteomes" id="UP000642748">
    <property type="component" value="Unassembled WGS sequence"/>
</dbReference>
<dbReference type="Pfam" id="PF01471">
    <property type="entry name" value="PG_binding_1"/>
    <property type="match status" value="1"/>
</dbReference>
<comment type="caution">
    <text evidence="3">The sequence shown here is derived from an EMBL/GenBank/DDBJ whole genome shotgun (WGS) entry which is preliminary data.</text>
</comment>
<dbReference type="SUPFAM" id="SSF47090">
    <property type="entry name" value="PGBD-like"/>
    <property type="match status" value="1"/>
</dbReference>
<evidence type="ECO:0000313" key="4">
    <source>
        <dbReference type="Proteomes" id="UP000642748"/>
    </source>
</evidence>